<dbReference type="InterPro" id="IPR011856">
    <property type="entry name" value="tRNA_endonuc-like_dom_sf"/>
</dbReference>
<evidence type="ECO:0000259" key="1">
    <source>
        <dbReference type="Pfam" id="PF08721"/>
    </source>
</evidence>
<dbReference type="Pfam" id="PF08722">
    <property type="entry name" value="Tn7_TnsA-like_N"/>
    <property type="match status" value="1"/>
</dbReference>
<dbReference type="Pfam" id="PF08721">
    <property type="entry name" value="Tn7_Tnp_TnsA_C"/>
    <property type="match status" value="1"/>
</dbReference>
<dbReference type="AlphaFoldDB" id="A0A1H4CT91"/>
<evidence type="ECO:0000313" key="4">
    <source>
        <dbReference type="Proteomes" id="UP000198703"/>
    </source>
</evidence>
<keyword evidence="3" id="KW-0378">Hydrolase</keyword>
<dbReference type="Gene3D" id="3.40.1350.10">
    <property type="match status" value="1"/>
</dbReference>
<evidence type="ECO:0000313" key="3">
    <source>
        <dbReference type="EMBL" id="SEA63539.1"/>
    </source>
</evidence>
<feature type="domain" description="TnsA endonuclease N-terminal" evidence="2">
    <location>
        <begin position="74"/>
        <end position="164"/>
    </location>
</feature>
<gene>
    <name evidence="3" type="ORF">SAMN05444370_10816</name>
</gene>
<protein>
    <submittedName>
        <fullName evidence="3">TnsA endonuclease C terminal</fullName>
    </submittedName>
</protein>
<dbReference type="GO" id="GO:0003676">
    <property type="term" value="F:nucleic acid binding"/>
    <property type="evidence" value="ECO:0007669"/>
    <property type="project" value="InterPro"/>
</dbReference>
<keyword evidence="3" id="KW-0540">Nuclease</keyword>
<dbReference type="SUPFAM" id="SSF52980">
    <property type="entry name" value="Restriction endonuclease-like"/>
    <property type="match status" value="1"/>
</dbReference>
<dbReference type="Proteomes" id="UP000198703">
    <property type="component" value="Unassembled WGS sequence"/>
</dbReference>
<dbReference type="InterPro" id="IPR011335">
    <property type="entry name" value="Restrct_endonuc-II-like"/>
</dbReference>
<proteinExistence type="predicted"/>
<dbReference type="InterPro" id="IPR014833">
    <property type="entry name" value="TnsA_N"/>
</dbReference>
<sequence length="268" mass="30385">MARSRYGFDEAKIARLLNEGRGKGRGADYKPWLTVQDVPSRGRSHRFAGRTTARVHHLLSDIEYRTLLIYEWCDAVVDIRERFPLDRTATTRIAAAIGVAHPADPKSGVDLVMTTDLLIDFTDRVVARAVKPSSDLDKARTLEKLEIERRVWSEQGVDWGVVTERELPDSIIANLQRLAGYRDVDDRVAPERIDLIEREHAEWSDALLRDFCLAMDARHGLEAGGALEIVLHLIAIKRWIADVTAPIDGETPLWRFTRRDGQARRDSA</sequence>
<dbReference type="OrthoDB" id="5291587at2"/>
<reference evidence="3 4" key="1">
    <citation type="submission" date="2016-10" db="EMBL/GenBank/DDBJ databases">
        <authorList>
            <person name="de Groot N.N."/>
        </authorList>
    </citation>
    <scope>NUCLEOTIDE SEQUENCE [LARGE SCALE GENOMIC DNA]</scope>
    <source>
        <strain evidence="3 4">DSM 15345</strain>
    </source>
</reference>
<keyword evidence="3" id="KW-0255">Endonuclease</keyword>
<evidence type="ECO:0000259" key="2">
    <source>
        <dbReference type="Pfam" id="PF08722"/>
    </source>
</evidence>
<organism evidence="3 4">
    <name type="scientific">Rubrimonas cliftonensis</name>
    <dbReference type="NCBI Taxonomy" id="89524"/>
    <lineage>
        <taxon>Bacteria</taxon>
        <taxon>Pseudomonadati</taxon>
        <taxon>Pseudomonadota</taxon>
        <taxon>Alphaproteobacteria</taxon>
        <taxon>Rhodobacterales</taxon>
        <taxon>Paracoccaceae</taxon>
        <taxon>Rubrimonas</taxon>
    </lineage>
</organism>
<dbReference type="GO" id="GO:0004519">
    <property type="term" value="F:endonuclease activity"/>
    <property type="evidence" value="ECO:0007669"/>
    <property type="project" value="UniProtKB-KW"/>
</dbReference>
<name>A0A1H4CT91_9RHOB</name>
<dbReference type="EMBL" id="FNQM01000008">
    <property type="protein sequence ID" value="SEA63539.1"/>
    <property type="molecule type" value="Genomic_DNA"/>
</dbReference>
<dbReference type="CDD" id="cd22362">
    <property type="entry name" value="TnsA_endonuclease-like"/>
    <property type="match status" value="1"/>
</dbReference>
<accession>A0A1H4CT91</accession>
<keyword evidence="4" id="KW-1185">Reference proteome</keyword>
<feature type="domain" description="TnsA endonuclease C-terminal" evidence="1">
    <location>
        <begin position="166"/>
        <end position="242"/>
    </location>
</feature>
<dbReference type="RefSeq" id="WP_093254168.1">
    <property type="nucleotide sequence ID" value="NZ_FNQM01000008.1"/>
</dbReference>
<dbReference type="STRING" id="89524.SAMN05444370_10816"/>
<dbReference type="InterPro" id="IPR014832">
    <property type="entry name" value="TnsA_C"/>
</dbReference>